<feature type="region of interest" description="Disordered" evidence="1">
    <location>
        <begin position="163"/>
        <end position="183"/>
    </location>
</feature>
<accession>D0MCP8</accession>
<dbReference type="AlphaFoldDB" id="D0MCP8"/>
<dbReference type="Proteomes" id="UP000002221">
    <property type="component" value="Chromosome"/>
</dbReference>
<dbReference type="NCBIfam" id="TIGR04183">
    <property type="entry name" value="Por_Secre_tail"/>
    <property type="match status" value="1"/>
</dbReference>
<organism evidence="3 4">
    <name type="scientific">Rhodothermus marinus (strain ATCC 43812 / DSM 4252 / R-10)</name>
    <name type="common">Rhodothermus obamensis</name>
    <dbReference type="NCBI Taxonomy" id="518766"/>
    <lineage>
        <taxon>Bacteria</taxon>
        <taxon>Pseudomonadati</taxon>
        <taxon>Rhodothermota</taxon>
        <taxon>Rhodothermia</taxon>
        <taxon>Rhodothermales</taxon>
        <taxon>Rhodothermaceae</taxon>
        <taxon>Rhodothermus</taxon>
    </lineage>
</organism>
<dbReference type="STRING" id="518766.Rmar_0099"/>
<feature type="chain" id="PRO_5003011036" description="T9SS type A sorting domain-containing protein" evidence="2">
    <location>
        <begin position="17"/>
        <end position="689"/>
    </location>
</feature>
<sequence>MLLLGLWLALSTTLQAQPVPLFEEVAASLQALGPQAQQRQQVLQRLPMVTQLQVVRLPAQLWRYRSFELAVNAAGRLVPGRGKGLGTLTVRRGELSVLSEEAVAWNGRIYVGMDTSEAVGEVSLVVLRTGAVTGQVLLGDAEYWVRPLGGGLHALVTIDPSKYPKERPTSPYHDGGGPGEAGLNDAAESVQPEKAVEQETQAFVGSCAQEEALGAGAVVQSRCSPEVVRVLVLYTPAAAQGRDIDGIIYAAINDANQAYYNSRINDRLPANRLKLELVHKQSFSFTVQNIPTDDVERLAGDAQARALRDQYQADVVVLLIDDNEGSGGWSTTLGVAGAIPHGSSGEAIVNVSEVNQKAYAIVKVSYASGGRYTLAHEIGHIQGAQHHPDDPIDPQGIPYARGHRFVAPVIRCINDPPYGRRCFQEYTYNATVMAYTPWPYVRIKHFSNPEVMYYGVFTGRSDRNNARVLRETADMVADFRDPNELRATFFYTSDNFPYEGSYTFTAQPCGGRGTLSYQWRKCADPFTCGPVLGTGATFTTYLAPGSNYIQLTVQSSAGQAYTVLREVYVLDSSCGEEIFCAQAVGGDTLQVVQERLSAERLPAEPELEGLYPNPAGDRVVVRFGLPEASEVELMVYDVLGRAVVRRRPGRMEAGWHREVLMTDGWPAGRYVVVLRVGERTLSKTLMRIR</sequence>
<evidence type="ECO:0000313" key="4">
    <source>
        <dbReference type="Proteomes" id="UP000002221"/>
    </source>
</evidence>
<evidence type="ECO:0000256" key="2">
    <source>
        <dbReference type="SAM" id="SignalP"/>
    </source>
</evidence>
<evidence type="ECO:0000256" key="1">
    <source>
        <dbReference type="SAM" id="MobiDB-lite"/>
    </source>
</evidence>
<evidence type="ECO:0008006" key="5">
    <source>
        <dbReference type="Google" id="ProtNLM"/>
    </source>
</evidence>
<dbReference type="InterPro" id="IPR024079">
    <property type="entry name" value="MetalloPept_cat_dom_sf"/>
</dbReference>
<name>D0MCP8_RHOM4</name>
<dbReference type="EMBL" id="CP001807">
    <property type="protein sequence ID" value="ACY47008.1"/>
    <property type="molecule type" value="Genomic_DNA"/>
</dbReference>
<reference evidence="3 4" key="1">
    <citation type="journal article" date="2009" name="Stand. Genomic Sci.">
        <title>Complete genome sequence of Rhodothermus marinus type strain (R-10).</title>
        <authorList>
            <person name="Nolan M."/>
            <person name="Tindall B.J."/>
            <person name="Pomrenke H."/>
            <person name="Lapidus A."/>
            <person name="Copeland A."/>
            <person name="Glavina Del Rio T."/>
            <person name="Lucas S."/>
            <person name="Chen F."/>
            <person name="Tice H."/>
            <person name="Cheng J.F."/>
            <person name="Saunders E."/>
            <person name="Han C."/>
            <person name="Bruce D."/>
            <person name="Goodwin L."/>
            <person name="Chain P."/>
            <person name="Pitluck S."/>
            <person name="Ovchinikova G."/>
            <person name="Pati A."/>
            <person name="Ivanova N."/>
            <person name="Mavromatis K."/>
            <person name="Chen A."/>
            <person name="Palaniappan K."/>
            <person name="Land M."/>
            <person name="Hauser L."/>
            <person name="Chang Y.J."/>
            <person name="Jeffries C.D."/>
            <person name="Brettin T."/>
            <person name="Goker M."/>
            <person name="Bristow J."/>
            <person name="Eisen J.A."/>
            <person name="Markowitz V."/>
            <person name="Hugenholtz P."/>
            <person name="Kyrpides N.C."/>
            <person name="Klenk H.P."/>
            <person name="Detter J.C."/>
        </authorList>
    </citation>
    <scope>NUCLEOTIDE SEQUENCE [LARGE SCALE GENOMIC DNA]</scope>
    <source>
        <strain evidence="4">ATCC 43812 / DSM 4252 / R-10</strain>
    </source>
</reference>
<protein>
    <recommendedName>
        <fullName evidence="5">T9SS type A sorting domain-containing protein</fullName>
    </recommendedName>
</protein>
<dbReference type="InterPro" id="IPR026444">
    <property type="entry name" value="Secre_tail"/>
</dbReference>
<evidence type="ECO:0000313" key="3">
    <source>
        <dbReference type="EMBL" id="ACY47008.1"/>
    </source>
</evidence>
<feature type="signal peptide" evidence="2">
    <location>
        <begin position="1"/>
        <end position="16"/>
    </location>
</feature>
<dbReference type="GO" id="GO:0008237">
    <property type="term" value="F:metallopeptidase activity"/>
    <property type="evidence" value="ECO:0007669"/>
    <property type="project" value="InterPro"/>
</dbReference>
<keyword evidence="2" id="KW-0732">Signal</keyword>
<dbReference type="OrthoDB" id="908912at2"/>
<dbReference type="eggNOG" id="COG4733">
    <property type="taxonomic scope" value="Bacteria"/>
</dbReference>
<gene>
    <name evidence="3" type="ordered locus">Rmar_0099</name>
</gene>
<dbReference type="KEGG" id="rmr:Rmar_0099"/>
<keyword evidence="4" id="KW-1185">Reference proteome</keyword>
<proteinExistence type="predicted"/>
<dbReference type="eggNOG" id="COG3291">
    <property type="taxonomic scope" value="Bacteria"/>
</dbReference>
<dbReference type="HOGENOM" id="CLU_401630_0_0_10"/>
<dbReference type="Gene3D" id="3.40.390.10">
    <property type="entry name" value="Collagenase (Catalytic Domain)"/>
    <property type="match status" value="1"/>
</dbReference>
<dbReference type="SUPFAM" id="SSF55486">
    <property type="entry name" value="Metalloproteases ('zincins'), catalytic domain"/>
    <property type="match status" value="1"/>
</dbReference>
<dbReference type="Pfam" id="PF13688">
    <property type="entry name" value="Reprolysin_5"/>
    <property type="match status" value="1"/>
</dbReference>
<dbReference type="RefSeq" id="WP_012842620.1">
    <property type="nucleotide sequence ID" value="NC_013501.1"/>
</dbReference>